<name>A0A167SM35_9AGAM</name>
<dbReference type="EMBL" id="KV419105">
    <property type="protein sequence ID" value="KZP02056.1"/>
    <property type="molecule type" value="Genomic_DNA"/>
</dbReference>
<reference evidence="1 2" key="1">
    <citation type="journal article" date="2016" name="Mol. Biol. Evol.">
        <title>Comparative Genomics of Early-Diverging Mushroom-Forming Fungi Provides Insights into the Origins of Lignocellulose Decay Capabilities.</title>
        <authorList>
            <person name="Nagy L.G."/>
            <person name="Riley R."/>
            <person name="Tritt A."/>
            <person name="Adam C."/>
            <person name="Daum C."/>
            <person name="Floudas D."/>
            <person name="Sun H."/>
            <person name="Yadav J.S."/>
            <person name="Pangilinan J."/>
            <person name="Larsson K.H."/>
            <person name="Matsuura K."/>
            <person name="Barry K."/>
            <person name="Labutti K."/>
            <person name="Kuo R."/>
            <person name="Ohm R.A."/>
            <person name="Bhattacharya S.S."/>
            <person name="Shirouzu T."/>
            <person name="Yoshinaga Y."/>
            <person name="Martin F.M."/>
            <person name="Grigoriev I.V."/>
            <person name="Hibbett D.S."/>
        </authorList>
    </citation>
    <scope>NUCLEOTIDE SEQUENCE [LARGE SCALE GENOMIC DNA]</scope>
    <source>
        <strain evidence="1 2">CBS 109695</strain>
    </source>
</reference>
<evidence type="ECO:0000313" key="2">
    <source>
        <dbReference type="Proteomes" id="UP000076532"/>
    </source>
</evidence>
<sequence>MTTTTDGRSLQEECLETDYYKMLFPTDGSYVTIKLDPVGSVAFMEDKEAATAAEKLSAKTYVGFVGPTQDPLYIKTPPILSFEVRMLRAGLPPARPEQFF</sequence>
<organism evidence="1 2">
    <name type="scientific">Athelia psychrophila</name>
    <dbReference type="NCBI Taxonomy" id="1759441"/>
    <lineage>
        <taxon>Eukaryota</taxon>
        <taxon>Fungi</taxon>
        <taxon>Dikarya</taxon>
        <taxon>Basidiomycota</taxon>
        <taxon>Agaricomycotina</taxon>
        <taxon>Agaricomycetes</taxon>
        <taxon>Agaricomycetidae</taxon>
        <taxon>Atheliales</taxon>
        <taxon>Atheliaceae</taxon>
        <taxon>Athelia</taxon>
    </lineage>
</organism>
<proteinExistence type="predicted"/>
<dbReference type="Proteomes" id="UP000076532">
    <property type="component" value="Unassembled WGS sequence"/>
</dbReference>
<protein>
    <submittedName>
        <fullName evidence="1">Uncharacterized protein</fullName>
    </submittedName>
</protein>
<keyword evidence="2" id="KW-1185">Reference proteome</keyword>
<dbReference type="AlphaFoldDB" id="A0A167SM35"/>
<accession>A0A167SM35</accession>
<dbReference type="OrthoDB" id="3053346at2759"/>
<evidence type="ECO:0000313" key="1">
    <source>
        <dbReference type="EMBL" id="KZP02056.1"/>
    </source>
</evidence>
<gene>
    <name evidence="1" type="ORF">FIBSPDRAFT_1056129</name>
</gene>
<feature type="non-terminal residue" evidence="1">
    <location>
        <position position="100"/>
    </location>
</feature>